<evidence type="ECO:0000313" key="4">
    <source>
        <dbReference type="Proteomes" id="UP000242146"/>
    </source>
</evidence>
<feature type="compositionally biased region" description="Basic and acidic residues" evidence="1">
    <location>
        <begin position="43"/>
        <end position="57"/>
    </location>
</feature>
<reference evidence="3 4" key="1">
    <citation type="submission" date="2016-07" db="EMBL/GenBank/DDBJ databases">
        <title>Pervasive Adenine N6-methylation of Active Genes in Fungi.</title>
        <authorList>
            <consortium name="DOE Joint Genome Institute"/>
            <person name="Mondo S.J."/>
            <person name="Dannebaum R.O."/>
            <person name="Kuo R.C."/>
            <person name="Labutti K."/>
            <person name="Haridas S."/>
            <person name="Kuo A."/>
            <person name="Salamov A."/>
            <person name="Ahrendt S.R."/>
            <person name="Lipzen A."/>
            <person name="Sullivan W."/>
            <person name="Andreopoulos W.B."/>
            <person name="Clum A."/>
            <person name="Lindquist E."/>
            <person name="Daum C."/>
            <person name="Ramamoorthy G.K."/>
            <person name="Gryganskyi A."/>
            <person name="Culley D."/>
            <person name="Magnuson J.K."/>
            <person name="James T.Y."/>
            <person name="O'Malley M.A."/>
            <person name="Stajich J.E."/>
            <person name="Spatafora J.W."/>
            <person name="Visel A."/>
            <person name="Grigoriev I.V."/>
        </authorList>
    </citation>
    <scope>NUCLEOTIDE SEQUENCE [LARGE SCALE GENOMIC DNA]</scope>
    <source>
        <strain evidence="3 4">NRRL 3301</strain>
    </source>
</reference>
<name>A0A1X2GVK0_9FUNG</name>
<dbReference type="GO" id="GO:0006120">
    <property type="term" value="P:mitochondrial electron transport, NADH to ubiquinone"/>
    <property type="evidence" value="ECO:0007669"/>
    <property type="project" value="TreeGrafter"/>
</dbReference>
<keyword evidence="4" id="KW-1185">Reference proteome</keyword>
<dbReference type="OrthoDB" id="307899at2759"/>
<gene>
    <name evidence="3" type="ORF">DM01DRAFT_1299601</name>
</gene>
<dbReference type="FunFam" id="2.60.260.40:FF:000003">
    <property type="entry name" value="NADH dehydrogenase [ubiquinone] iron-sulfur protein 6, mitochondrial"/>
    <property type="match status" value="1"/>
</dbReference>
<feature type="domain" description="Zinc finger CHCC-type" evidence="2">
    <location>
        <begin position="93"/>
        <end position="129"/>
    </location>
</feature>
<dbReference type="GO" id="GO:0005739">
    <property type="term" value="C:mitochondrion"/>
    <property type="evidence" value="ECO:0007669"/>
    <property type="project" value="GOC"/>
</dbReference>
<dbReference type="STRING" id="101127.A0A1X2GVK0"/>
<organism evidence="3 4">
    <name type="scientific">Hesseltinella vesiculosa</name>
    <dbReference type="NCBI Taxonomy" id="101127"/>
    <lineage>
        <taxon>Eukaryota</taxon>
        <taxon>Fungi</taxon>
        <taxon>Fungi incertae sedis</taxon>
        <taxon>Mucoromycota</taxon>
        <taxon>Mucoromycotina</taxon>
        <taxon>Mucoromycetes</taxon>
        <taxon>Mucorales</taxon>
        <taxon>Cunninghamellaceae</taxon>
        <taxon>Hesseltinella</taxon>
    </lineage>
</organism>
<dbReference type="Proteomes" id="UP000242146">
    <property type="component" value="Unassembled WGS sequence"/>
</dbReference>
<dbReference type="InterPro" id="IPR019401">
    <property type="entry name" value="Znf_CHCC"/>
</dbReference>
<evidence type="ECO:0000313" key="3">
    <source>
        <dbReference type="EMBL" id="ORX61588.1"/>
    </source>
</evidence>
<proteinExistence type="predicted"/>
<comment type="caution">
    <text evidence="3">The sequence shown here is derived from an EMBL/GenBank/DDBJ whole genome shotgun (WGS) entry which is preliminary data.</text>
</comment>
<feature type="region of interest" description="Disordered" evidence="1">
    <location>
        <begin position="32"/>
        <end position="72"/>
    </location>
</feature>
<sequence>MLLQTVVRSRACFRSTMMKTASYSALRLQPTAKPIENNLEQAPGRKDTWAPDQRPKSDAMTGPRFEQMDLSTQPNPMAAIDLIAEEPIRIVHQRIVSCDGGDGALGHPKVYINLDKPGAHACGYCGIRFQKPEEHH</sequence>
<dbReference type="PANTHER" id="PTHR13156:SF0">
    <property type="entry name" value="NADH DEHYDROGENASE [UBIQUINONE] IRON-SULFUR PROTEIN 6, MITOCHONDRIAL"/>
    <property type="match status" value="1"/>
</dbReference>
<protein>
    <recommendedName>
        <fullName evidence="2">Zinc finger CHCC-type domain-containing protein</fullName>
    </recommendedName>
</protein>
<dbReference type="Pfam" id="PF10276">
    <property type="entry name" value="zf-CHCC"/>
    <property type="match status" value="1"/>
</dbReference>
<dbReference type="Gene3D" id="2.60.260.40">
    <property type="entry name" value="q5lls5 like domains"/>
    <property type="match status" value="1"/>
</dbReference>
<evidence type="ECO:0000256" key="1">
    <source>
        <dbReference type="SAM" id="MobiDB-lite"/>
    </source>
</evidence>
<evidence type="ECO:0000259" key="2">
    <source>
        <dbReference type="Pfam" id="PF10276"/>
    </source>
</evidence>
<dbReference type="PANTHER" id="PTHR13156">
    <property type="entry name" value="NADH-UBIQUINONE OXIDOREDUCTASE 13 KD-A SUBUNIT"/>
    <property type="match status" value="1"/>
</dbReference>
<dbReference type="EMBL" id="MCGT01000003">
    <property type="protein sequence ID" value="ORX61588.1"/>
    <property type="molecule type" value="Genomic_DNA"/>
</dbReference>
<accession>A0A1X2GVK0</accession>
<dbReference type="AlphaFoldDB" id="A0A1X2GVK0"/>